<keyword evidence="5" id="KW-0762">Sugar transport</keyword>
<evidence type="ECO:0000256" key="5">
    <source>
        <dbReference type="ARBA" id="ARBA00022597"/>
    </source>
</evidence>
<dbReference type="CDD" id="cd06579">
    <property type="entry name" value="TM_PBP1_transp_AraH_like"/>
    <property type="match status" value="1"/>
</dbReference>
<dbReference type="RefSeq" id="WP_034401208.1">
    <property type="nucleotide sequence ID" value="NZ_LT906453.1"/>
</dbReference>
<dbReference type="Pfam" id="PF02653">
    <property type="entry name" value="BPD_transp_2"/>
    <property type="match status" value="1"/>
</dbReference>
<evidence type="ECO:0000256" key="8">
    <source>
        <dbReference type="ARBA" id="ARBA00023136"/>
    </source>
</evidence>
<keyword evidence="4" id="KW-0997">Cell inner membrane</keyword>
<keyword evidence="8 11" id="KW-0472">Membrane</keyword>
<accession>A0A239V6P7</accession>
<evidence type="ECO:0000256" key="11">
    <source>
        <dbReference type="SAM" id="Phobius"/>
    </source>
</evidence>
<reference evidence="12 13" key="1">
    <citation type="submission" date="2017-06" db="EMBL/GenBank/DDBJ databases">
        <authorList>
            <consortium name="Pathogen Informatics"/>
        </authorList>
    </citation>
    <scope>NUCLEOTIDE SEQUENCE [LARGE SCALE GENOMIC DNA]</scope>
    <source>
        <strain evidence="12 13">NCTC13039</strain>
    </source>
</reference>
<dbReference type="GO" id="GO:0005886">
    <property type="term" value="C:plasma membrane"/>
    <property type="evidence" value="ECO:0007669"/>
    <property type="project" value="UniProtKB-SubCell"/>
</dbReference>
<feature type="transmembrane region" description="Helical" evidence="11">
    <location>
        <begin position="240"/>
        <end position="261"/>
    </location>
</feature>
<feature type="transmembrane region" description="Helical" evidence="11">
    <location>
        <begin position="297"/>
        <end position="317"/>
    </location>
</feature>
<dbReference type="GO" id="GO:0022857">
    <property type="term" value="F:transmembrane transporter activity"/>
    <property type="evidence" value="ECO:0007669"/>
    <property type="project" value="InterPro"/>
</dbReference>
<feature type="transmembrane region" description="Helical" evidence="11">
    <location>
        <begin position="139"/>
        <end position="157"/>
    </location>
</feature>
<evidence type="ECO:0000256" key="3">
    <source>
        <dbReference type="ARBA" id="ARBA00022475"/>
    </source>
</evidence>
<sequence>MSAGVVSVVEGTREDRVRERGVFRVVMARPEVGSFFGLAAVFVLFFAVSPAFRNIANVGTVLYAASTIGVVAVGVAFLMIGGEFDLSTGVAATTSGLSASLGAWYFGLNVWVGVVFALLVSVGVGFLNGWLLTRTELPSFLVTLGTFFALQGVNLGVTRWVTGSVASPTISDMQGWDSAHAVFASSVQVGPVTVRAIVVYWVVLTAVASWVLLRTRVGNWVFAVGGDPDAARALGVPVRAVQVGLFMFVGFCSWLLGMHLLFEYQVVQSGEGVGKEFVFIIAAVVGGCLMTGGYGSVVGAFTGALIFGMTQLGINYAGWNPDWFSSFLGVMLLLACVVNLYIRRRVVGR</sequence>
<dbReference type="GeneID" id="63458610"/>
<evidence type="ECO:0000256" key="6">
    <source>
        <dbReference type="ARBA" id="ARBA00022692"/>
    </source>
</evidence>
<keyword evidence="3" id="KW-1003">Cell membrane</keyword>
<dbReference type="OrthoDB" id="6844941at2"/>
<evidence type="ECO:0000256" key="9">
    <source>
        <dbReference type="ARBA" id="ARBA00035611"/>
    </source>
</evidence>
<dbReference type="EMBL" id="LT906453">
    <property type="protein sequence ID" value="SNV17870.1"/>
    <property type="molecule type" value="Genomic_DNA"/>
</dbReference>
<feature type="transmembrane region" description="Helical" evidence="11">
    <location>
        <begin position="323"/>
        <end position="342"/>
    </location>
</feature>
<dbReference type="STRING" id="1121387.GCA_000429885_01402"/>
<gene>
    <name evidence="12" type="primary">yjfF</name>
    <name evidence="12" type="ORF">SAMEA4475696_00313</name>
</gene>
<dbReference type="Proteomes" id="UP000242637">
    <property type="component" value="Chromosome 1"/>
</dbReference>
<keyword evidence="6 11" id="KW-0812">Transmembrane</keyword>
<dbReference type="PANTHER" id="PTHR32196">
    <property type="entry name" value="ABC TRANSPORTER PERMEASE PROTEIN YPHD-RELATED-RELATED"/>
    <property type="match status" value="1"/>
</dbReference>
<evidence type="ECO:0000313" key="13">
    <source>
        <dbReference type="Proteomes" id="UP000242637"/>
    </source>
</evidence>
<evidence type="ECO:0000256" key="2">
    <source>
        <dbReference type="ARBA" id="ARBA00022448"/>
    </source>
</evidence>
<keyword evidence="13" id="KW-1185">Reference proteome</keyword>
<dbReference type="AlphaFoldDB" id="A0A239V6P7"/>
<dbReference type="InterPro" id="IPR001851">
    <property type="entry name" value="ABC_transp_permease"/>
</dbReference>
<evidence type="ECO:0000256" key="10">
    <source>
        <dbReference type="ARBA" id="ARBA00035686"/>
    </source>
</evidence>
<feature type="transmembrane region" description="Helical" evidence="11">
    <location>
        <begin position="32"/>
        <end position="49"/>
    </location>
</feature>
<feature type="transmembrane region" description="Helical" evidence="11">
    <location>
        <begin position="192"/>
        <end position="213"/>
    </location>
</feature>
<evidence type="ECO:0000313" key="12">
    <source>
        <dbReference type="EMBL" id="SNV17870.1"/>
    </source>
</evidence>
<keyword evidence="7 11" id="KW-1133">Transmembrane helix</keyword>
<organism evidence="12 13">
    <name type="scientific">Dermatophilus congolensis</name>
    <dbReference type="NCBI Taxonomy" id="1863"/>
    <lineage>
        <taxon>Bacteria</taxon>
        <taxon>Bacillati</taxon>
        <taxon>Actinomycetota</taxon>
        <taxon>Actinomycetes</taxon>
        <taxon>Micrococcales</taxon>
        <taxon>Dermatophilaceae</taxon>
        <taxon>Dermatophilus</taxon>
    </lineage>
</organism>
<evidence type="ECO:0000256" key="1">
    <source>
        <dbReference type="ARBA" id="ARBA00004651"/>
    </source>
</evidence>
<dbReference type="PANTHER" id="PTHR32196:SF32">
    <property type="entry name" value="XYLOSE TRANSPORT SYSTEM PERMEASE PROTEIN XYLH"/>
    <property type="match status" value="1"/>
</dbReference>
<evidence type="ECO:0000256" key="7">
    <source>
        <dbReference type="ARBA" id="ARBA00022989"/>
    </source>
</evidence>
<comment type="function">
    <text evidence="9">Part of the binding-protein-dependent transport system for D-xylose. Probably responsible for the translocation of the substrate across the membrane.</text>
</comment>
<feature type="transmembrane region" description="Helical" evidence="11">
    <location>
        <begin position="102"/>
        <end position="127"/>
    </location>
</feature>
<feature type="transmembrane region" description="Helical" evidence="11">
    <location>
        <begin position="61"/>
        <end position="82"/>
    </location>
</feature>
<comment type="subcellular location">
    <subcellularLocation>
        <location evidence="1">Cell membrane</location>
        <topology evidence="1">Multi-pass membrane protein</topology>
    </subcellularLocation>
</comment>
<proteinExistence type="predicted"/>
<dbReference type="KEGG" id="dco:SAMEA4475696_0313"/>
<protein>
    <recommendedName>
        <fullName evidence="10">Xylose transport system permease protein XylH</fullName>
    </recommendedName>
</protein>
<keyword evidence="2" id="KW-0813">Transport</keyword>
<name>A0A239V6P7_9MICO</name>
<feature type="transmembrane region" description="Helical" evidence="11">
    <location>
        <begin position="273"/>
        <end position="290"/>
    </location>
</feature>
<evidence type="ECO:0000256" key="4">
    <source>
        <dbReference type="ARBA" id="ARBA00022519"/>
    </source>
</evidence>